<dbReference type="Pfam" id="PF08542">
    <property type="entry name" value="Rep_fac_C"/>
    <property type="match status" value="1"/>
</dbReference>
<evidence type="ECO:0000256" key="2">
    <source>
        <dbReference type="ARBA" id="ARBA00014164"/>
    </source>
</evidence>
<name>A0A7G9YI06_9EURY</name>
<keyword evidence="3" id="KW-0235">DNA replication</keyword>
<organism evidence="8">
    <name type="scientific">Candidatus Methanogaster sp. ANME-2c ERB4</name>
    <dbReference type="NCBI Taxonomy" id="2759911"/>
    <lineage>
        <taxon>Archaea</taxon>
        <taxon>Methanobacteriati</taxon>
        <taxon>Methanobacteriota</taxon>
        <taxon>Stenosarchaea group</taxon>
        <taxon>Methanomicrobia</taxon>
        <taxon>Methanosarcinales</taxon>
        <taxon>ANME-2 cluster</taxon>
        <taxon>Candidatus Methanogasteraceae</taxon>
        <taxon>Candidatus Methanogaster</taxon>
    </lineage>
</organism>
<dbReference type="GO" id="GO:0005524">
    <property type="term" value="F:ATP binding"/>
    <property type="evidence" value="ECO:0007669"/>
    <property type="project" value="UniProtKB-KW"/>
</dbReference>
<dbReference type="GO" id="GO:0006261">
    <property type="term" value="P:DNA-templated DNA replication"/>
    <property type="evidence" value="ECO:0007669"/>
    <property type="project" value="TreeGrafter"/>
</dbReference>
<dbReference type="InterPro" id="IPR047854">
    <property type="entry name" value="RFC_lid"/>
</dbReference>
<evidence type="ECO:0000256" key="5">
    <source>
        <dbReference type="ARBA" id="ARBA00022840"/>
    </source>
</evidence>
<dbReference type="GO" id="GO:0003677">
    <property type="term" value="F:DNA binding"/>
    <property type="evidence" value="ECO:0007669"/>
    <property type="project" value="InterPro"/>
</dbReference>
<dbReference type="Pfam" id="PF13177">
    <property type="entry name" value="DNA_pol3_delta2"/>
    <property type="match status" value="1"/>
</dbReference>
<dbReference type="CDD" id="cd18140">
    <property type="entry name" value="HLD_clamp_RFC"/>
    <property type="match status" value="1"/>
</dbReference>
<gene>
    <name evidence="8" type="primary">rfcS</name>
    <name evidence="8" type="ORF">MPIGPLOG_00007</name>
</gene>
<dbReference type="AlphaFoldDB" id="A0A7G9YI06"/>
<dbReference type="SUPFAM" id="SSF48019">
    <property type="entry name" value="post-AAA+ oligomerization domain-like"/>
    <property type="match status" value="1"/>
</dbReference>
<dbReference type="GO" id="GO:0005663">
    <property type="term" value="C:DNA replication factor C complex"/>
    <property type="evidence" value="ECO:0007669"/>
    <property type="project" value="TreeGrafter"/>
</dbReference>
<dbReference type="CDD" id="cd00009">
    <property type="entry name" value="AAA"/>
    <property type="match status" value="1"/>
</dbReference>
<dbReference type="Gene3D" id="1.20.272.10">
    <property type="match status" value="1"/>
</dbReference>
<dbReference type="EMBL" id="MT631269">
    <property type="protein sequence ID" value="QNO47640.1"/>
    <property type="molecule type" value="Genomic_DNA"/>
</dbReference>
<sequence length="376" mass="42636">MISIFISLQVVRIIPSRHPYNLNIPAHNPLIMEQVIWTEKYRPHTFDDIVGHEHIVSNLRHLIESNNLPHLVLYGAKNTGKKSTVFILARALYGEQWENNLAIFDASNFFDRGKKYLVSDPRFARLIGTDDPKKIQKTVISVFKQVINEYAGMAALDSDFRMIFIDSAEALNMDAQHALRRIMEKHSHTCRFILSTTHLPRLIPALRSRGLNLFFDRSSDDAVAAHIRYIAEAERAPITDDGVQAIAYEADGDLAFAIMVLQIASIEHREITANTVYEVDLERIPEGVLQLLHASLAGDFKAARKRIDDLLMEESGTDIVHRLRRVIENKGFDSDLLAELAILLADTDMNLISGSNERVQLEAWATQVGMLMERRS</sequence>
<accession>A0A7G9YI06</accession>
<evidence type="ECO:0000313" key="8">
    <source>
        <dbReference type="EMBL" id="QNO47640.1"/>
    </source>
</evidence>
<dbReference type="InterPro" id="IPR050238">
    <property type="entry name" value="DNA_Rep/Repair_Clamp_Loader"/>
</dbReference>
<dbReference type="NCBIfam" id="NF009067">
    <property type="entry name" value="PRK12402.1"/>
    <property type="match status" value="1"/>
</dbReference>
<dbReference type="InterPro" id="IPR008921">
    <property type="entry name" value="DNA_pol3_clamp-load_cplx_C"/>
</dbReference>
<proteinExistence type="inferred from homology"/>
<keyword evidence="4" id="KW-0547">Nucleotide-binding</keyword>
<dbReference type="Gene3D" id="3.40.50.300">
    <property type="entry name" value="P-loop containing nucleotide triphosphate hydrolases"/>
    <property type="match status" value="1"/>
</dbReference>
<evidence type="ECO:0000259" key="7">
    <source>
        <dbReference type="Pfam" id="PF08542"/>
    </source>
</evidence>
<reference evidence="8" key="1">
    <citation type="submission" date="2020-06" db="EMBL/GenBank/DDBJ databases">
        <title>Unique genomic features of the anaerobic methanotrophic archaea.</title>
        <authorList>
            <person name="Chadwick G.L."/>
            <person name="Skennerton C.T."/>
            <person name="Laso-Perez R."/>
            <person name="Leu A.O."/>
            <person name="Speth D.R."/>
            <person name="Yu H."/>
            <person name="Morgan-Lang C."/>
            <person name="Hatzenpichler R."/>
            <person name="Goudeau D."/>
            <person name="Malmstrom R."/>
            <person name="Brazelton W.J."/>
            <person name="Woyke T."/>
            <person name="Hallam S.J."/>
            <person name="Tyson G.W."/>
            <person name="Wegener G."/>
            <person name="Boetius A."/>
            <person name="Orphan V."/>
        </authorList>
    </citation>
    <scope>NUCLEOTIDE SEQUENCE</scope>
</reference>
<evidence type="ECO:0000256" key="6">
    <source>
        <dbReference type="ARBA" id="ARBA00031749"/>
    </source>
</evidence>
<dbReference type="InterPro" id="IPR027417">
    <property type="entry name" value="P-loop_NTPase"/>
</dbReference>
<protein>
    <recommendedName>
        <fullName evidence="2">Replication factor C small subunit</fullName>
    </recommendedName>
    <alternativeName>
        <fullName evidence="6">Clamp loader small subunit</fullName>
    </alternativeName>
</protein>
<dbReference type="PANTHER" id="PTHR11669">
    <property type="entry name" value="REPLICATION FACTOR C / DNA POLYMERASE III GAMMA-TAU SUBUNIT"/>
    <property type="match status" value="1"/>
</dbReference>
<comment type="similarity">
    <text evidence="1">Belongs to the activator 1 small subunits family. RfcS subfamily.</text>
</comment>
<dbReference type="PANTHER" id="PTHR11669:SF20">
    <property type="entry name" value="REPLICATION FACTOR C SUBUNIT 4"/>
    <property type="match status" value="1"/>
</dbReference>
<feature type="domain" description="Replication factor C C-terminal" evidence="7">
    <location>
        <begin position="286"/>
        <end position="363"/>
    </location>
</feature>
<evidence type="ECO:0000256" key="3">
    <source>
        <dbReference type="ARBA" id="ARBA00022705"/>
    </source>
</evidence>
<dbReference type="SUPFAM" id="SSF52540">
    <property type="entry name" value="P-loop containing nucleoside triphosphate hydrolases"/>
    <property type="match status" value="1"/>
</dbReference>
<dbReference type="GO" id="GO:0006281">
    <property type="term" value="P:DNA repair"/>
    <property type="evidence" value="ECO:0007669"/>
    <property type="project" value="TreeGrafter"/>
</dbReference>
<dbReference type="InterPro" id="IPR013748">
    <property type="entry name" value="Rep_factorC_C"/>
</dbReference>
<evidence type="ECO:0000256" key="1">
    <source>
        <dbReference type="ARBA" id="ARBA00009668"/>
    </source>
</evidence>
<evidence type="ECO:0000256" key="4">
    <source>
        <dbReference type="ARBA" id="ARBA00022741"/>
    </source>
</evidence>
<dbReference type="Gene3D" id="1.10.8.60">
    <property type="match status" value="1"/>
</dbReference>
<dbReference type="GO" id="GO:0003689">
    <property type="term" value="F:DNA clamp loader activity"/>
    <property type="evidence" value="ECO:0007669"/>
    <property type="project" value="TreeGrafter"/>
</dbReference>
<keyword evidence="5" id="KW-0067">ATP-binding</keyword>